<sequence>MNLFTRRLLSVNGVRSLSNTYLNANVPVKKENYQPLSIEEYAELEVLKKPSKIPFGVMRLINSIKSHVVKNKTLDSETKMLLDKSASQLYFNCANNFPFIILQEKFGLPDTVASWYKLTLMHVWMILMRLHVTMDMYAYERVRSSLLSAMWHDIDTRLDLISKEVNEKLTTKGDMKKMHGLYIQTLLEYDEGFLKNDTDLAGAIWRNLYTSKENIDPILLCNAIKYMRGTVAYLNTIETGELLVNGVPHWKQLEGQLKIE</sequence>
<accession>A0A0N4ZJ96</accession>
<reference evidence="4" key="1">
    <citation type="submission" date="2017-02" db="UniProtKB">
        <authorList>
            <consortium name="WormBaseParasite"/>
        </authorList>
    </citation>
    <scope>IDENTIFICATION</scope>
</reference>
<dbReference type="AlphaFoldDB" id="A0A0N4ZJ96"/>
<dbReference type="InterPro" id="IPR021150">
    <property type="entry name" value="Ubiq_cyt_c_chap"/>
</dbReference>
<evidence type="ECO:0000256" key="1">
    <source>
        <dbReference type="ARBA" id="ARBA00006407"/>
    </source>
</evidence>
<dbReference type="InterPro" id="IPR007129">
    <property type="entry name" value="Ubiqinol_cyt_c_chaperone_CPB3"/>
</dbReference>
<protein>
    <submittedName>
        <fullName evidence="4">Ubiq_cyt_C_chap domain-containing protein</fullName>
    </submittedName>
</protein>
<dbReference type="Pfam" id="PF03981">
    <property type="entry name" value="Ubiq_cyt_C_chap"/>
    <property type="match status" value="1"/>
</dbReference>
<dbReference type="PANTHER" id="PTHR12184:SF1">
    <property type="entry name" value="UBIQUINOL-CYTOCHROME-C REDUCTASE COMPLEX ASSEMBLY FACTOR 1"/>
    <property type="match status" value="1"/>
</dbReference>
<dbReference type="GO" id="GO:0005739">
    <property type="term" value="C:mitochondrion"/>
    <property type="evidence" value="ECO:0007669"/>
    <property type="project" value="TreeGrafter"/>
</dbReference>
<feature type="domain" description="Ubiquinol-cytochrome c chaperone" evidence="2">
    <location>
        <begin position="104"/>
        <end position="247"/>
    </location>
</feature>
<keyword evidence="3" id="KW-1185">Reference proteome</keyword>
<evidence type="ECO:0000259" key="2">
    <source>
        <dbReference type="Pfam" id="PF03981"/>
    </source>
</evidence>
<proteinExistence type="inferred from homology"/>
<organism evidence="3 4">
    <name type="scientific">Parastrongyloides trichosuri</name>
    <name type="common">Possum-specific nematode worm</name>
    <dbReference type="NCBI Taxonomy" id="131310"/>
    <lineage>
        <taxon>Eukaryota</taxon>
        <taxon>Metazoa</taxon>
        <taxon>Ecdysozoa</taxon>
        <taxon>Nematoda</taxon>
        <taxon>Chromadorea</taxon>
        <taxon>Rhabditida</taxon>
        <taxon>Tylenchina</taxon>
        <taxon>Panagrolaimomorpha</taxon>
        <taxon>Strongyloidoidea</taxon>
        <taxon>Strongyloididae</taxon>
        <taxon>Parastrongyloides</taxon>
    </lineage>
</organism>
<dbReference type="GO" id="GO:0034551">
    <property type="term" value="P:mitochondrial respiratory chain complex III assembly"/>
    <property type="evidence" value="ECO:0007669"/>
    <property type="project" value="TreeGrafter"/>
</dbReference>
<comment type="similarity">
    <text evidence="1">Belongs to the CBP3 family.</text>
</comment>
<dbReference type="WBParaSite" id="PTRK_0000800100.1">
    <property type="protein sequence ID" value="PTRK_0000800100.1"/>
    <property type="gene ID" value="PTRK_0000800100"/>
</dbReference>
<dbReference type="STRING" id="131310.A0A0N4ZJ96"/>
<dbReference type="PANTHER" id="PTHR12184">
    <property type="entry name" value="UBIQUINOL-CYTOCHROME C REDUCTASE COMPLEX ASSEMBLY FACTOR 1 FAMILY MEMBER"/>
    <property type="match status" value="1"/>
</dbReference>
<name>A0A0N4ZJ96_PARTI</name>
<evidence type="ECO:0000313" key="3">
    <source>
        <dbReference type="Proteomes" id="UP000038045"/>
    </source>
</evidence>
<evidence type="ECO:0000313" key="4">
    <source>
        <dbReference type="WBParaSite" id="PTRK_0000800100.1"/>
    </source>
</evidence>
<dbReference type="Proteomes" id="UP000038045">
    <property type="component" value="Unplaced"/>
</dbReference>